<evidence type="ECO:0000259" key="8">
    <source>
        <dbReference type="PROSITE" id="PS50261"/>
    </source>
</evidence>
<feature type="compositionally biased region" description="Basic residues" evidence="6">
    <location>
        <begin position="808"/>
        <end position="817"/>
    </location>
</feature>
<dbReference type="Proteomes" id="UP000053237">
    <property type="component" value="Unassembled WGS sequence"/>
</dbReference>
<evidence type="ECO:0000256" key="4">
    <source>
        <dbReference type="ARBA" id="ARBA00023136"/>
    </source>
</evidence>
<dbReference type="GO" id="GO:0007166">
    <property type="term" value="P:cell surface receptor signaling pathway"/>
    <property type="evidence" value="ECO:0007669"/>
    <property type="project" value="InterPro"/>
</dbReference>
<dbReference type="PANTHER" id="PTHR23086:SF8">
    <property type="entry name" value="PHOSPHATIDYLINOSITOL 5-PHOSPHATE 4-KINASE, ISOFORM A"/>
    <property type="match status" value="1"/>
</dbReference>
<dbReference type="PROSITE" id="PS51455">
    <property type="entry name" value="PIPK"/>
    <property type="match status" value="1"/>
</dbReference>
<proteinExistence type="predicted"/>
<keyword evidence="5" id="KW-0547">Nucleotide-binding</keyword>
<dbReference type="Gene3D" id="1.20.1070.10">
    <property type="entry name" value="Rhodopsin 7-helix transmembrane proteins"/>
    <property type="match status" value="1"/>
</dbReference>
<evidence type="ECO:0000256" key="5">
    <source>
        <dbReference type="PROSITE-ProRule" id="PRU00781"/>
    </source>
</evidence>
<feature type="transmembrane region" description="Helical" evidence="7">
    <location>
        <begin position="104"/>
        <end position="125"/>
    </location>
</feature>
<evidence type="ECO:0000256" key="3">
    <source>
        <dbReference type="ARBA" id="ARBA00022989"/>
    </source>
</evidence>
<feature type="transmembrane region" description="Helical" evidence="7">
    <location>
        <begin position="324"/>
        <end position="349"/>
    </location>
</feature>
<feature type="region of interest" description="Disordered" evidence="6">
    <location>
        <begin position="795"/>
        <end position="834"/>
    </location>
</feature>
<keyword evidence="5" id="KW-0067">ATP-binding</keyword>
<dbReference type="PANTHER" id="PTHR23086">
    <property type="entry name" value="PHOSPHATIDYLINOSITOL-4-PHOSPHATE 5-KINASE"/>
    <property type="match status" value="1"/>
</dbReference>
<evidence type="ECO:0000313" key="11">
    <source>
        <dbReference type="Proteomes" id="UP000053237"/>
    </source>
</evidence>
<dbReference type="STRING" id="65357.A0A024GGP6"/>
<keyword evidence="5" id="KW-0808">Transferase</keyword>
<dbReference type="InterPro" id="IPR017981">
    <property type="entry name" value="GPCR_2-like_7TM"/>
</dbReference>
<dbReference type="InParanoid" id="A0A024GGP6"/>
<comment type="subcellular location">
    <subcellularLocation>
        <location evidence="1">Membrane</location>
        <topology evidence="1">Multi-pass membrane protein</topology>
    </subcellularLocation>
</comment>
<dbReference type="InterPro" id="IPR002498">
    <property type="entry name" value="PInositol-4-P-4/5-kinase_core"/>
</dbReference>
<evidence type="ECO:0000256" key="1">
    <source>
        <dbReference type="ARBA" id="ARBA00004141"/>
    </source>
</evidence>
<feature type="transmembrane region" description="Helical" evidence="7">
    <location>
        <begin position="163"/>
        <end position="180"/>
    </location>
</feature>
<dbReference type="Gene3D" id="3.30.800.10">
    <property type="entry name" value="Phosphatidylinositol Phosphate Kinase II Beta"/>
    <property type="match status" value="1"/>
</dbReference>
<dbReference type="InterPro" id="IPR027483">
    <property type="entry name" value="PInositol-4-P-4/5-kinase_C_sf"/>
</dbReference>
<feature type="transmembrane region" description="Helical" evidence="7">
    <location>
        <begin position="370"/>
        <end position="389"/>
    </location>
</feature>
<dbReference type="AlphaFoldDB" id="A0A024GGP6"/>
<dbReference type="SUPFAM" id="SSF56104">
    <property type="entry name" value="SAICAR synthase-like"/>
    <property type="match status" value="2"/>
</dbReference>
<name>A0A024GGP6_9STRA</name>
<dbReference type="EMBL" id="CAIX01000115">
    <property type="protein sequence ID" value="CCI46062.1"/>
    <property type="molecule type" value="Genomic_DNA"/>
</dbReference>
<dbReference type="GO" id="GO:0005524">
    <property type="term" value="F:ATP binding"/>
    <property type="evidence" value="ECO:0007669"/>
    <property type="project" value="UniProtKB-UniRule"/>
</dbReference>
<dbReference type="PROSITE" id="PS50261">
    <property type="entry name" value="G_PROTEIN_RECEP_F2_4"/>
    <property type="match status" value="1"/>
</dbReference>
<gene>
    <name evidence="10" type="ORF">BN9_069910</name>
</gene>
<evidence type="ECO:0000313" key="10">
    <source>
        <dbReference type="EMBL" id="CCI46062.1"/>
    </source>
</evidence>
<dbReference type="InterPro" id="IPR027484">
    <property type="entry name" value="PInositol-4-P-5-kinase_N"/>
</dbReference>
<dbReference type="GO" id="GO:0046854">
    <property type="term" value="P:phosphatidylinositol phosphate biosynthetic process"/>
    <property type="evidence" value="ECO:0007669"/>
    <property type="project" value="TreeGrafter"/>
</dbReference>
<dbReference type="CDD" id="cd00139">
    <property type="entry name" value="PIPKc"/>
    <property type="match status" value="1"/>
</dbReference>
<comment type="caution">
    <text evidence="10">The sequence shown here is derived from an EMBL/GenBank/DDBJ whole genome shotgun (WGS) entry which is preliminary data.</text>
</comment>
<dbReference type="InterPro" id="IPR023610">
    <property type="entry name" value="PInositol-4/5-P-5/4-kinase"/>
</dbReference>
<keyword evidence="5" id="KW-0418">Kinase</keyword>
<dbReference type="GO" id="GO:0016308">
    <property type="term" value="F:1-phosphatidylinositol-4-phosphate 5-kinase activity"/>
    <property type="evidence" value="ECO:0007669"/>
    <property type="project" value="TreeGrafter"/>
</dbReference>
<keyword evidence="4 7" id="KW-0472">Membrane</keyword>
<feature type="domain" description="G-protein coupled receptors family 2 profile 2" evidence="8">
    <location>
        <begin position="128"/>
        <end position="288"/>
    </location>
</feature>
<feature type="domain" description="PIPK" evidence="9">
    <location>
        <begin position="470"/>
        <end position="902"/>
    </location>
</feature>
<dbReference type="GO" id="GO:0005886">
    <property type="term" value="C:plasma membrane"/>
    <property type="evidence" value="ECO:0007669"/>
    <property type="project" value="TreeGrafter"/>
</dbReference>
<evidence type="ECO:0000256" key="7">
    <source>
        <dbReference type="SAM" id="Phobius"/>
    </source>
</evidence>
<accession>A0A024GGP6</accession>
<dbReference type="Gene3D" id="3.30.810.10">
    <property type="entry name" value="2-Layer Sandwich"/>
    <property type="match status" value="1"/>
</dbReference>
<dbReference type="Pfam" id="PF01504">
    <property type="entry name" value="PIP5K"/>
    <property type="match status" value="1"/>
</dbReference>
<evidence type="ECO:0008006" key="12">
    <source>
        <dbReference type="Google" id="ProtNLM"/>
    </source>
</evidence>
<feature type="transmembrane region" description="Helical" evidence="7">
    <location>
        <begin position="131"/>
        <end position="151"/>
    </location>
</feature>
<feature type="transmembrane region" description="Helical" evidence="7">
    <location>
        <begin position="256"/>
        <end position="274"/>
    </location>
</feature>
<protein>
    <recommendedName>
        <fullName evidence="12">PIPK domain-containing protein</fullName>
    </recommendedName>
</protein>
<reference evidence="10 11" key="1">
    <citation type="submission" date="2012-05" db="EMBL/GenBank/DDBJ databases">
        <title>Recombination and specialization in a pathogen metapopulation.</title>
        <authorList>
            <person name="Gardiner A."/>
            <person name="Kemen E."/>
            <person name="Schultz-Larsen T."/>
            <person name="MacLean D."/>
            <person name="Van Oosterhout C."/>
            <person name="Jones J.D.G."/>
        </authorList>
    </citation>
    <scope>NUCLEOTIDE SEQUENCE [LARGE SCALE GENOMIC DNA]</scope>
    <source>
        <strain evidence="10 11">Ac Nc2</strain>
    </source>
</reference>
<dbReference type="SMART" id="SM00330">
    <property type="entry name" value="PIPKc"/>
    <property type="match status" value="1"/>
</dbReference>
<keyword evidence="2 7" id="KW-0812">Transmembrane</keyword>
<evidence type="ECO:0000256" key="6">
    <source>
        <dbReference type="SAM" id="MobiDB-lite"/>
    </source>
</evidence>
<organism evidence="10 11">
    <name type="scientific">Albugo candida</name>
    <dbReference type="NCBI Taxonomy" id="65357"/>
    <lineage>
        <taxon>Eukaryota</taxon>
        <taxon>Sar</taxon>
        <taxon>Stramenopiles</taxon>
        <taxon>Oomycota</taxon>
        <taxon>Peronosporomycetes</taxon>
        <taxon>Albuginales</taxon>
        <taxon>Albuginaceae</taxon>
        <taxon>Albugo</taxon>
    </lineage>
</organism>
<evidence type="ECO:0000259" key="9">
    <source>
        <dbReference type="PROSITE" id="PS51455"/>
    </source>
</evidence>
<evidence type="ECO:0000256" key="2">
    <source>
        <dbReference type="ARBA" id="ARBA00022692"/>
    </source>
</evidence>
<feature type="compositionally biased region" description="Polar residues" evidence="6">
    <location>
        <begin position="1"/>
        <end position="73"/>
    </location>
</feature>
<feature type="region of interest" description="Disordered" evidence="6">
    <location>
        <begin position="1"/>
        <end position="76"/>
    </location>
</feature>
<dbReference type="OrthoDB" id="70770at2759"/>
<feature type="transmembrane region" description="Helical" evidence="7">
    <location>
        <begin position="225"/>
        <end position="244"/>
    </location>
</feature>
<keyword evidence="3 7" id="KW-1133">Transmembrane helix</keyword>
<keyword evidence="11" id="KW-1185">Reference proteome</keyword>
<dbReference type="GO" id="GO:0004888">
    <property type="term" value="F:transmembrane signaling receptor activity"/>
    <property type="evidence" value="ECO:0007669"/>
    <property type="project" value="InterPro"/>
</dbReference>
<sequence>MYTTPESKPRRTQTNTPPSNWKNPFGPNQSESHAHSRQSPLHSMQFQSTSNDPHTHRNTTPYDNAPRSGSTGSYAGPVNPSANIVGTGSGILGLSTCLQSSTRWFQLVMFMAFGAALALGLSQTYESLSPGVIWGAVLSTFSVFFVILSYVSVPSYRQHPNPLVFWRTIADAFFVMQLLGQQFVRCLFYDCVPLCADTNWQCGCALQSSAGTTCSVFAGFFEFSLIAAECWFFCMTINLVVSLNNPFTHFKRNTRYYHFFCWGMGTFMGLILMSSEDWAGYSNLGVCWTNALKNLAPDDPETCPADFYILSNFSSNYKAVNANIISWLFFYVWMAAIIIFGIAVWVWASRRLSEGMPQTYAVRVQSINRARFNVLAVTFYWIIVAIVYFRSLSRGIGKEGKANRELLNFLIAGKGYVDLVIWFALNDFQVSHFYQCINDDQNQIEVDLSPQVNAALRQEVLFYTTSGIIQAVRASDHLALNQNIQHLALLPQTRYSTLGNEDNDLPTFQPIRDDQRRVFDENLRVSKNALRTKTFHDYEPHAFKKIRERFGVTNASYLQSLSATAKERLSEGASGAFMFFSADGSLIVKSMSREECQFLRNIASQYAEYLCTHTESLLTRFYGCHCLELYGKHFSFVVMANCFDTEQVIHSRYDIKGSWVNRHADLPKRGKKVTCRHCNRKYTYFSTATRDDVQCPVRLGGHEPNVVLKDSDLTQKLKLEKEAALTLYHQLQADAELLCSFGIMDYSLLIGVHEVEYTVDDTQTDTIGSPANVPPTHVHHLEQVPLKRGATAHVSVTSVSSSDDAGKRRNQIVRKSRRAESDASTSSSGRRLPRDGMRLASTVVGPAYYHLGIIDILQTWTLQKQIERCLKIVLKRVDGNGLSAIAPRLYKERFLAKMADILDMEVSSVDDGERAELFTQQNLHMDVDTQPANIQSVRSIQPAGLDSYIMHAGVLPSPSTSVERASSRMTAASPNDDRKIYYPSHTERSDSIHRLQFSQAPGVQSIQHGVQAVGQETEEYSGIDYHL</sequence>